<dbReference type="Gene3D" id="2.60.40.1120">
    <property type="entry name" value="Carboxypeptidase-like, regulatory domain"/>
    <property type="match status" value="1"/>
</dbReference>
<dbReference type="Gene3D" id="2.170.130.10">
    <property type="entry name" value="TonB-dependent receptor, plug domain"/>
    <property type="match status" value="1"/>
</dbReference>
<accession>A0A0L8V4W7</accession>
<dbReference type="InterPro" id="IPR012910">
    <property type="entry name" value="Plug_dom"/>
</dbReference>
<dbReference type="SUPFAM" id="SSF56935">
    <property type="entry name" value="Porins"/>
    <property type="match status" value="1"/>
</dbReference>
<feature type="domain" description="TonB-dependent receptor-like beta-barrel" evidence="12">
    <location>
        <begin position="332"/>
        <end position="721"/>
    </location>
</feature>
<dbReference type="PANTHER" id="PTHR30069">
    <property type="entry name" value="TONB-DEPENDENT OUTER MEMBRANE RECEPTOR"/>
    <property type="match status" value="1"/>
</dbReference>
<name>A0A0L8V4W7_9BACT</name>
<dbReference type="InterPro" id="IPR039426">
    <property type="entry name" value="TonB-dep_rcpt-like"/>
</dbReference>
<dbReference type="Pfam" id="PF07715">
    <property type="entry name" value="Plug"/>
    <property type="match status" value="1"/>
</dbReference>
<evidence type="ECO:0000256" key="7">
    <source>
        <dbReference type="ARBA" id="ARBA00023136"/>
    </source>
</evidence>
<evidence type="ECO:0000256" key="4">
    <source>
        <dbReference type="ARBA" id="ARBA00022692"/>
    </source>
</evidence>
<dbReference type="Pfam" id="PF13715">
    <property type="entry name" value="CarbopepD_reg_2"/>
    <property type="match status" value="1"/>
</dbReference>
<dbReference type="OrthoDB" id="9803050at2"/>
<organism evidence="14 15">
    <name type="scientific">Sunxiuqinia dokdonensis</name>
    <dbReference type="NCBI Taxonomy" id="1409788"/>
    <lineage>
        <taxon>Bacteria</taxon>
        <taxon>Pseudomonadati</taxon>
        <taxon>Bacteroidota</taxon>
        <taxon>Bacteroidia</taxon>
        <taxon>Marinilabiliales</taxon>
        <taxon>Prolixibacteraceae</taxon>
        <taxon>Sunxiuqinia</taxon>
    </lineage>
</organism>
<evidence type="ECO:0000259" key="12">
    <source>
        <dbReference type="Pfam" id="PF00593"/>
    </source>
</evidence>
<protein>
    <submittedName>
        <fullName evidence="14">TonB-denpendent receptor</fullName>
    </submittedName>
</protein>
<dbReference type="InterPro" id="IPR000531">
    <property type="entry name" value="Beta-barrel_TonB"/>
</dbReference>
<evidence type="ECO:0000256" key="3">
    <source>
        <dbReference type="ARBA" id="ARBA00022452"/>
    </source>
</evidence>
<keyword evidence="5 11" id="KW-0732">Signal</keyword>
<dbReference type="Proteomes" id="UP000036958">
    <property type="component" value="Unassembled WGS sequence"/>
</dbReference>
<keyword evidence="9" id="KW-0998">Cell outer membrane</keyword>
<dbReference type="EMBL" id="LGIA01000195">
    <property type="protein sequence ID" value="KOH43227.1"/>
    <property type="molecule type" value="Genomic_DNA"/>
</dbReference>
<evidence type="ECO:0000256" key="1">
    <source>
        <dbReference type="ARBA" id="ARBA00004571"/>
    </source>
</evidence>
<gene>
    <name evidence="14" type="ORF">NC99_39580</name>
</gene>
<dbReference type="PATRIC" id="fig|1409788.3.peg.4044"/>
<keyword evidence="6 10" id="KW-0798">TonB box</keyword>
<dbReference type="STRING" id="1409788.NC99_39580"/>
<evidence type="ECO:0000256" key="5">
    <source>
        <dbReference type="ARBA" id="ARBA00022729"/>
    </source>
</evidence>
<keyword evidence="4" id="KW-0812">Transmembrane</keyword>
<keyword evidence="8 14" id="KW-0675">Receptor</keyword>
<dbReference type="InterPro" id="IPR036942">
    <property type="entry name" value="Beta-barrel_TonB_sf"/>
</dbReference>
<dbReference type="AlphaFoldDB" id="A0A0L8V4W7"/>
<evidence type="ECO:0000313" key="14">
    <source>
        <dbReference type="EMBL" id="KOH43227.1"/>
    </source>
</evidence>
<comment type="caution">
    <text evidence="14">The sequence shown here is derived from an EMBL/GenBank/DDBJ whole genome shotgun (WGS) entry which is preliminary data.</text>
</comment>
<proteinExistence type="inferred from homology"/>
<evidence type="ECO:0000256" key="6">
    <source>
        <dbReference type="ARBA" id="ARBA00023077"/>
    </source>
</evidence>
<keyword evidence="7 10" id="KW-0472">Membrane</keyword>
<dbReference type="RefSeq" id="WP_053187190.1">
    <property type="nucleotide sequence ID" value="NZ_LGIA01000195.1"/>
</dbReference>
<comment type="similarity">
    <text evidence="10">Belongs to the TonB-dependent receptor family.</text>
</comment>
<feature type="domain" description="TonB-dependent receptor plug" evidence="13">
    <location>
        <begin position="149"/>
        <end position="227"/>
    </location>
</feature>
<evidence type="ECO:0000256" key="11">
    <source>
        <dbReference type="SAM" id="SignalP"/>
    </source>
</evidence>
<evidence type="ECO:0000313" key="15">
    <source>
        <dbReference type="Proteomes" id="UP000036958"/>
    </source>
</evidence>
<dbReference type="PANTHER" id="PTHR30069:SF29">
    <property type="entry name" value="HEMOGLOBIN AND HEMOGLOBIN-HAPTOGLOBIN-BINDING PROTEIN 1-RELATED"/>
    <property type="match status" value="1"/>
</dbReference>
<dbReference type="GO" id="GO:0044718">
    <property type="term" value="P:siderophore transmembrane transport"/>
    <property type="evidence" value="ECO:0007669"/>
    <property type="project" value="TreeGrafter"/>
</dbReference>
<comment type="subcellular location">
    <subcellularLocation>
        <location evidence="1">Cell outer membrane</location>
        <topology evidence="1">Multi-pass membrane protein</topology>
    </subcellularLocation>
</comment>
<sequence length="783" mass="88657">MFRNFFILAVSICTAGSLFALPDHDEKTARKIISGHISDAESGESLIGATLLVKELGVGTVSNSYGFYSIAVPAGTYTLVSSYIGYHDFEKEMDLSKSQRLEIGLMPESEELEEIQVLGERKDQNITQVEMGVEKLQTKTIKSIPALMGEVDLIKAIQLLPGVHSTAEGGSGFSVRGGSPDQNLILLDEATVYNASHLMGFFSVFNNDAIKDLKLYKGDVPAQYGGRLASLLDVRMKDGNAKKFEGTGGIGTISSRLTLEGPLKEDQTTLLLSGRRTYMDLFMPLASEEEVKDSRLYFYDASLKLSHRFNENNRLFVSAYLGRDVMRSEFFQIGFGNKTLTARWNHIFNQKLFMNLTAVWSRYDYELGTPEDEPDSWIWESDLEDLGLKADFGYYITPEHSLKFGLQSFHHAFNPGMAMGVGDQSFFGEYLVGKNYALEHAGYLSHQHQLGDKLVMKYGVRVSLFQNIGKGTVYDYDDNYAVVDSTTYASGEVYQNYWGVEPRFGINYLVAPDWSIKFNYNRSQQTIQQASNSAAGSPLDIWFPASPNIKPQLADQFALGVFRNFQNDWYQASVEVYYKDMQNTIDFADHADLLLNKYLEGELRVGDSRAYGAEFLLKKTEGNLTGWLGYTLSRTERTIPEINNGKTYVAPFDKTHDISTVLNYRLNRRVSLSANWIYSTGQPVTLPVQRYEINGTVLPYYSERNGARYDDYHRLDLALTLQGRNKRNRAWSGEWVFSIYNAYSRKNTWALNFVQDTENPTETYAEKTYLFPIIPAVTYNFKF</sequence>
<dbReference type="GO" id="GO:0009279">
    <property type="term" value="C:cell outer membrane"/>
    <property type="evidence" value="ECO:0007669"/>
    <property type="project" value="UniProtKB-SubCell"/>
</dbReference>
<dbReference type="Gene3D" id="2.40.170.20">
    <property type="entry name" value="TonB-dependent receptor, beta-barrel domain"/>
    <property type="match status" value="1"/>
</dbReference>
<keyword evidence="3" id="KW-1134">Transmembrane beta strand</keyword>
<evidence type="ECO:0000256" key="8">
    <source>
        <dbReference type="ARBA" id="ARBA00023170"/>
    </source>
</evidence>
<feature type="chain" id="PRO_5005591107" evidence="11">
    <location>
        <begin position="21"/>
        <end position="783"/>
    </location>
</feature>
<dbReference type="InterPro" id="IPR037066">
    <property type="entry name" value="Plug_dom_sf"/>
</dbReference>
<dbReference type="SUPFAM" id="SSF49464">
    <property type="entry name" value="Carboxypeptidase regulatory domain-like"/>
    <property type="match status" value="1"/>
</dbReference>
<dbReference type="Pfam" id="PF00593">
    <property type="entry name" value="TonB_dep_Rec_b-barrel"/>
    <property type="match status" value="1"/>
</dbReference>
<keyword evidence="2" id="KW-0813">Transport</keyword>
<dbReference type="GO" id="GO:0015344">
    <property type="term" value="F:siderophore uptake transmembrane transporter activity"/>
    <property type="evidence" value="ECO:0007669"/>
    <property type="project" value="TreeGrafter"/>
</dbReference>
<reference evidence="15" key="1">
    <citation type="submission" date="2015-07" db="EMBL/GenBank/DDBJ databases">
        <title>Genome sequencing of Sunxiuqinia dokdonensis strain SK.</title>
        <authorList>
            <person name="Ahn S."/>
            <person name="Kim B.-C."/>
        </authorList>
    </citation>
    <scope>NUCLEOTIDE SEQUENCE [LARGE SCALE GENOMIC DNA]</scope>
    <source>
        <strain evidence="15">SK</strain>
    </source>
</reference>
<dbReference type="InterPro" id="IPR008969">
    <property type="entry name" value="CarboxyPept-like_regulatory"/>
</dbReference>
<evidence type="ECO:0000256" key="2">
    <source>
        <dbReference type="ARBA" id="ARBA00022448"/>
    </source>
</evidence>
<evidence type="ECO:0000256" key="9">
    <source>
        <dbReference type="ARBA" id="ARBA00023237"/>
    </source>
</evidence>
<keyword evidence="15" id="KW-1185">Reference proteome</keyword>
<evidence type="ECO:0000259" key="13">
    <source>
        <dbReference type="Pfam" id="PF07715"/>
    </source>
</evidence>
<feature type="signal peptide" evidence="11">
    <location>
        <begin position="1"/>
        <end position="20"/>
    </location>
</feature>
<evidence type="ECO:0000256" key="10">
    <source>
        <dbReference type="RuleBase" id="RU003357"/>
    </source>
</evidence>